<gene>
    <name evidence="5" type="ORF">WG901_11965</name>
</gene>
<evidence type="ECO:0000256" key="3">
    <source>
        <dbReference type="ARBA" id="ARBA00023002"/>
    </source>
</evidence>
<name>A0ABU8RWG8_9SPHN</name>
<keyword evidence="3" id="KW-0560">Oxidoreductase</keyword>
<feature type="domain" description="Cyclic nucleotide-binding" evidence="4">
    <location>
        <begin position="34"/>
        <end position="134"/>
    </location>
</feature>
<dbReference type="InterPro" id="IPR036188">
    <property type="entry name" value="FAD/NAD-bd_sf"/>
</dbReference>
<dbReference type="SUPFAM" id="SSF51206">
    <property type="entry name" value="cAMP-binding domain-like"/>
    <property type="match status" value="1"/>
</dbReference>
<dbReference type="Gene3D" id="2.60.120.10">
    <property type="entry name" value="Jelly Rolls"/>
    <property type="match status" value="1"/>
</dbReference>
<dbReference type="Pfam" id="PF07992">
    <property type="entry name" value="Pyr_redox_2"/>
    <property type="match status" value="1"/>
</dbReference>
<evidence type="ECO:0000256" key="2">
    <source>
        <dbReference type="ARBA" id="ARBA00022630"/>
    </source>
</evidence>
<dbReference type="InterPro" id="IPR018490">
    <property type="entry name" value="cNMP-bd_dom_sf"/>
</dbReference>
<accession>A0ABU8RWG8</accession>
<proteinExistence type="predicted"/>
<keyword evidence="6" id="KW-1185">Reference proteome</keyword>
<dbReference type="Gene3D" id="3.50.50.60">
    <property type="entry name" value="FAD/NAD(P)-binding domain"/>
    <property type="match status" value="2"/>
</dbReference>
<dbReference type="InterPro" id="IPR050097">
    <property type="entry name" value="Ferredoxin-NADP_redctase_2"/>
</dbReference>
<keyword evidence="2" id="KW-0285">Flavoprotein</keyword>
<sequence length="566" mass="59264">MSTLDDRRPQMFPVLSAAQVEEASRFASGPARDFAPAELLYDIGEVGAPSWLLLAGSADITRRDGLNAEATITTMTEGQFTGEVNQLAGRSAIARGRAGPEGATALPFDAAHLRALMIGSAEIGEIVMRALILRRVGLIEEGGAGTIIIGTPNSPDIVRLQGFLARAGYPHQVLDAARDEEGHALVERIGVQPDELPLVVCPDGSLLRRPNEIQLASCLGITPEIDPRKLYDVAIVGAGPAGLAAAVYAASEGLSTIVLDERAFGGQAGASNRIENYLGFPTGISGQALAGRAFNQALKFGAEIAIPLEVTKLDCPEGKVCPDLPLGLVLPDDRHVRARTVVIASGARYRRPEVPGLAMFEGKGVSYWASPIEARLCEGEEVALVGGGNSAGQGVVFLAPKVKHLHLVARRPLEATMSRYLIDRIAALPNVTLHIGKEIASLEGDCQTGLTGAVFRDRADGSTKHCDLKHLFLFIGADPNTSWLSGCVETDAHGFICTGDTLGRAGILPLETTRPGIFAIGDVRAGSVKRVAAGVGEGAAVVAQIHQALAAQAPKALAAQAGERAR</sequence>
<dbReference type="PANTHER" id="PTHR48105">
    <property type="entry name" value="THIOREDOXIN REDUCTASE 1-RELATED-RELATED"/>
    <property type="match status" value="1"/>
</dbReference>
<dbReference type="PRINTS" id="PR00469">
    <property type="entry name" value="PNDRDTASEII"/>
</dbReference>
<evidence type="ECO:0000259" key="4">
    <source>
        <dbReference type="PROSITE" id="PS50042"/>
    </source>
</evidence>
<comment type="caution">
    <text evidence="5">The sequence shown here is derived from an EMBL/GenBank/DDBJ whole genome shotgun (WGS) entry which is preliminary data.</text>
</comment>
<reference evidence="5 6" key="1">
    <citation type="submission" date="2024-03" db="EMBL/GenBank/DDBJ databases">
        <authorList>
            <person name="Jo J.-H."/>
        </authorList>
    </citation>
    <scope>NUCLEOTIDE SEQUENCE [LARGE SCALE GENOMIC DNA]</scope>
    <source>
        <strain evidence="5 6">PS1R-30</strain>
    </source>
</reference>
<dbReference type="Proteomes" id="UP001361239">
    <property type="component" value="Unassembled WGS sequence"/>
</dbReference>
<dbReference type="PRINTS" id="PR00368">
    <property type="entry name" value="FADPNR"/>
</dbReference>
<dbReference type="InterPro" id="IPR023753">
    <property type="entry name" value="FAD/NAD-binding_dom"/>
</dbReference>
<evidence type="ECO:0000256" key="1">
    <source>
        <dbReference type="ARBA" id="ARBA00018719"/>
    </source>
</evidence>
<dbReference type="RefSeq" id="WP_339587295.1">
    <property type="nucleotide sequence ID" value="NZ_JBBHJZ010000002.1"/>
</dbReference>
<evidence type="ECO:0000313" key="5">
    <source>
        <dbReference type="EMBL" id="MEJ5977356.1"/>
    </source>
</evidence>
<evidence type="ECO:0000313" key="6">
    <source>
        <dbReference type="Proteomes" id="UP001361239"/>
    </source>
</evidence>
<dbReference type="InterPro" id="IPR000595">
    <property type="entry name" value="cNMP-bd_dom"/>
</dbReference>
<dbReference type="EMBL" id="JBBHJZ010000002">
    <property type="protein sequence ID" value="MEJ5977356.1"/>
    <property type="molecule type" value="Genomic_DNA"/>
</dbReference>
<organism evidence="5 6">
    <name type="scientific">Novosphingobium anseongense</name>
    <dbReference type="NCBI Taxonomy" id="3133436"/>
    <lineage>
        <taxon>Bacteria</taxon>
        <taxon>Pseudomonadati</taxon>
        <taxon>Pseudomonadota</taxon>
        <taxon>Alphaproteobacteria</taxon>
        <taxon>Sphingomonadales</taxon>
        <taxon>Sphingomonadaceae</taxon>
        <taxon>Novosphingobium</taxon>
    </lineage>
</organism>
<dbReference type="SUPFAM" id="SSF51905">
    <property type="entry name" value="FAD/NAD(P)-binding domain"/>
    <property type="match status" value="1"/>
</dbReference>
<dbReference type="PROSITE" id="PS50042">
    <property type="entry name" value="CNMP_BINDING_3"/>
    <property type="match status" value="1"/>
</dbReference>
<protein>
    <recommendedName>
        <fullName evidence="1">Thioredoxin reductase</fullName>
    </recommendedName>
</protein>
<dbReference type="InterPro" id="IPR014710">
    <property type="entry name" value="RmlC-like_jellyroll"/>
</dbReference>